<comment type="caution">
    <text evidence="2">The sequence shown here is derived from an EMBL/GenBank/DDBJ whole genome shotgun (WGS) entry which is preliminary data.</text>
</comment>
<accession>A0ABW9QUQ9</accession>
<dbReference type="InterPro" id="IPR005123">
    <property type="entry name" value="Oxoglu/Fe-dep_dioxygenase_dom"/>
</dbReference>
<feature type="domain" description="Fe2OG dioxygenase" evidence="1">
    <location>
        <begin position="44"/>
        <end position="171"/>
    </location>
</feature>
<protein>
    <submittedName>
        <fullName evidence="2">ArpA protein</fullName>
    </submittedName>
</protein>
<dbReference type="PROSITE" id="PS51471">
    <property type="entry name" value="FE2OG_OXY"/>
    <property type="match status" value="1"/>
</dbReference>
<proteinExistence type="predicted"/>
<dbReference type="InterPro" id="IPR056470">
    <property type="entry name" value="BesD/HalB-like"/>
</dbReference>
<feature type="non-terminal residue" evidence="2">
    <location>
        <position position="1"/>
    </location>
</feature>
<organism evidence="2 3">
    <name type="scientific">Acidiferrimicrobium australe</name>
    <dbReference type="NCBI Taxonomy" id="2664430"/>
    <lineage>
        <taxon>Bacteria</taxon>
        <taxon>Bacillati</taxon>
        <taxon>Actinomycetota</taxon>
        <taxon>Acidimicrobiia</taxon>
        <taxon>Acidimicrobiales</taxon>
        <taxon>Acidimicrobiaceae</taxon>
        <taxon>Acidiferrimicrobium</taxon>
    </lineage>
</organism>
<dbReference type="Proteomes" id="UP000437736">
    <property type="component" value="Unassembled WGS sequence"/>
</dbReference>
<evidence type="ECO:0000259" key="1">
    <source>
        <dbReference type="PROSITE" id="PS51471"/>
    </source>
</evidence>
<feature type="non-terminal residue" evidence="2">
    <location>
        <position position="187"/>
    </location>
</feature>
<keyword evidence="3" id="KW-1185">Reference proteome</keyword>
<gene>
    <name evidence="2" type="ORF">GHK86_10925</name>
</gene>
<sequence>EDTAAAARSGDVAVLATPRVVAYDLFPADSPLRALYEWDPLLRFVEAVLDRGALHRYADECGALNLAVMGEGDQLQWHFDMTDFVVSLALRDAEEGGDFEVAPRLRSAEDERYDAVGAVLAGGGGAVPVETLDMTPGTLLLFEGRHSLHRVTEVRGPTARWVALLSYDTRPGTRGSDRLRRVRYGRD</sequence>
<dbReference type="SUPFAM" id="SSF51197">
    <property type="entry name" value="Clavaminate synthase-like"/>
    <property type="match status" value="1"/>
</dbReference>
<dbReference type="Pfam" id="PF23169">
    <property type="entry name" value="HalD"/>
    <property type="match status" value="1"/>
</dbReference>
<name>A0ABW9QUQ9_9ACTN</name>
<dbReference type="Gene3D" id="2.60.120.620">
    <property type="entry name" value="q2cbj1_9rhob like domain"/>
    <property type="match status" value="1"/>
</dbReference>
<reference evidence="2 3" key="1">
    <citation type="submission" date="2019-11" db="EMBL/GenBank/DDBJ databases">
        <title>Acidiferrimicrobium australis gen. nov., sp. nov., an acidophilic and obligately heterotrophic, member of the Actinobacteria that catalyses dissimilatory oxido- reduction of iron isolated from metal-rich acidic water in Chile.</title>
        <authorList>
            <person name="Gonzalez D."/>
            <person name="Huber K."/>
            <person name="Hedrich S."/>
            <person name="Rojas-Villalobos C."/>
            <person name="Quatrini R."/>
            <person name="Dinamarca M.A."/>
            <person name="Schwarz A."/>
            <person name="Canales C."/>
            <person name="Nancucheo I."/>
        </authorList>
    </citation>
    <scope>NUCLEOTIDE SEQUENCE [LARGE SCALE GENOMIC DNA]</scope>
    <source>
        <strain evidence="2 3">USS-CCA1</strain>
    </source>
</reference>
<evidence type="ECO:0000313" key="3">
    <source>
        <dbReference type="Proteomes" id="UP000437736"/>
    </source>
</evidence>
<evidence type="ECO:0000313" key="2">
    <source>
        <dbReference type="EMBL" id="MST33231.1"/>
    </source>
</evidence>
<dbReference type="EMBL" id="WJHE01000530">
    <property type="protein sequence ID" value="MST33231.1"/>
    <property type="molecule type" value="Genomic_DNA"/>
</dbReference>